<sequence>MGKAQLLKVVDTVNLVNQTFEVRVDRTPDAHYNYNHLCVNCKCHGCTSAAVAVILPVGSLDALRKCGARRWEVSADEVARKTIFFSFQWYTRVFLAMEHVETLSVERAECATFDFATFRPAYLSKIVIQSSQLPAGTVFSDWLKAILRTDTLKHLEITGSHCRDGTIDIEDTIYDAIVSNRSLTFATLHRNSFMNFDEKFFKRIVQIWKDSEMGFGRSLVFPVTRAQRQKNFFADEIIHHKSGRSIAEWRKGTYLMRFIHYE</sequence>
<gene>
    <name evidence="1" type="ORF">QR680_004043</name>
</gene>
<dbReference type="Proteomes" id="UP001175271">
    <property type="component" value="Unassembled WGS sequence"/>
</dbReference>
<reference evidence="1" key="1">
    <citation type="submission" date="2023-06" db="EMBL/GenBank/DDBJ databases">
        <title>Genomic analysis of the entomopathogenic nematode Steinernema hermaphroditum.</title>
        <authorList>
            <person name="Schwarz E.M."/>
            <person name="Heppert J.K."/>
            <person name="Baniya A."/>
            <person name="Schwartz H.T."/>
            <person name="Tan C.-H."/>
            <person name="Antoshechkin I."/>
            <person name="Sternberg P.W."/>
            <person name="Goodrich-Blair H."/>
            <person name="Dillman A.R."/>
        </authorList>
    </citation>
    <scope>NUCLEOTIDE SEQUENCE</scope>
    <source>
        <strain evidence="1">PS9179</strain>
        <tissue evidence="1">Whole animal</tissue>
    </source>
</reference>
<keyword evidence="2" id="KW-1185">Reference proteome</keyword>
<name>A0AA39LTC4_9BILA</name>
<dbReference type="EMBL" id="JAUCMV010000003">
    <property type="protein sequence ID" value="KAK0408590.1"/>
    <property type="molecule type" value="Genomic_DNA"/>
</dbReference>
<protein>
    <submittedName>
        <fullName evidence="1">Uncharacterized protein</fullName>
    </submittedName>
</protein>
<accession>A0AA39LTC4</accession>
<dbReference type="AlphaFoldDB" id="A0AA39LTC4"/>
<evidence type="ECO:0000313" key="2">
    <source>
        <dbReference type="Proteomes" id="UP001175271"/>
    </source>
</evidence>
<comment type="caution">
    <text evidence="1">The sequence shown here is derived from an EMBL/GenBank/DDBJ whole genome shotgun (WGS) entry which is preliminary data.</text>
</comment>
<proteinExistence type="predicted"/>
<organism evidence="1 2">
    <name type="scientific">Steinernema hermaphroditum</name>
    <dbReference type="NCBI Taxonomy" id="289476"/>
    <lineage>
        <taxon>Eukaryota</taxon>
        <taxon>Metazoa</taxon>
        <taxon>Ecdysozoa</taxon>
        <taxon>Nematoda</taxon>
        <taxon>Chromadorea</taxon>
        <taxon>Rhabditida</taxon>
        <taxon>Tylenchina</taxon>
        <taxon>Panagrolaimomorpha</taxon>
        <taxon>Strongyloidoidea</taxon>
        <taxon>Steinernematidae</taxon>
        <taxon>Steinernema</taxon>
    </lineage>
</organism>
<evidence type="ECO:0000313" key="1">
    <source>
        <dbReference type="EMBL" id="KAK0408590.1"/>
    </source>
</evidence>